<feature type="region of interest" description="Disordered" evidence="1">
    <location>
        <begin position="66"/>
        <end position="100"/>
    </location>
</feature>
<gene>
    <name evidence="2" type="ORF">CDAR_613881</name>
</gene>
<reference evidence="2 3" key="1">
    <citation type="submission" date="2021-06" db="EMBL/GenBank/DDBJ databases">
        <title>Caerostris darwini draft genome.</title>
        <authorList>
            <person name="Kono N."/>
            <person name="Arakawa K."/>
        </authorList>
    </citation>
    <scope>NUCLEOTIDE SEQUENCE [LARGE SCALE GENOMIC DNA]</scope>
</reference>
<protein>
    <submittedName>
        <fullName evidence="2">Uncharacterized protein</fullName>
    </submittedName>
</protein>
<comment type="caution">
    <text evidence="2">The sequence shown here is derived from an EMBL/GenBank/DDBJ whole genome shotgun (WGS) entry which is preliminary data.</text>
</comment>
<dbReference type="Proteomes" id="UP001054837">
    <property type="component" value="Unassembled WGS sequence"/>
</dbReference>
<dbReference type="EMBL" id="BPLQ01000481">
    <property type="protein sequence ID" value="GIX71762.1"/>
    <property type="molecule type" value="Genomic_DNA"/>
</dbReference>
<name>A0AAV4MHT7_9ARAC</name>
<evidence type="ECO:0000313" key="3">
    <source>
        <dbReference type="Proteomes" id="UP001054837"/>
    </source>
</evidence>
<dbReference type="AlphaFoldDB" id="A0AAV4MHT7"/>
<feature type="compositionally biased region" description="Basic and acidic residues" evidence="1">
    <location>
        <begin position="66"/>
        <end position="78"/>
    </location>
</feature>
<accession>A0AAV4MHT7</accession>
<evidence type="ECO:0000313" key="2">
    <source>
        <dbReference type="EMBL" id="GIX71762.1"/>
    </source>
</evidence>
<organism evidence="2 3">
    <name type="scientific">Caerostris darwini</name>
    <dbReference type="NCBI Taxonomy" id="1538125"/>
    <lineage>
        <taxon>Eukaryota</taxon>
        <taxon>Metazoa</taxon>
        <taxon>Ecdysozoa</taxon>
        <taxon>Arthropoda</taxon>
        <taxon>Chelicerata</taxon>
        <taxon>Arachnida</taxon>
        <taxon>Araneae</taxon>
        <taxon>Araneomorphae</taxon>
        <taxon>Entelegynae</taxon>
        <taxon>Araneoidea</taxon>
        <taxon>Araneidae</taxon>
        <taxon>Caerostris</taxon>
    </lineage>
</organism>
<keyword evidence="3" id="KW-1185">Reference proteome</keyword>
<sequence length="100" mass="11393">MSCAMINASLSKQKRISTTKHFLNGFPVTLVYEFSRMCDESLNTSQLFTHLFLSDRTETMELKWKKGRNKGGEGEGDKMFLNPSLKFPSSKRYGNSTELS</sequence>
<proteinExistence type="predicted"/>
<evidence type="ECO:0000256" key="1">
    <source>
        <dbReference type="SAM" id="MobiDB-lite"/>
    </source>
</evidence>